<dbReference type="HOGENOM" id="CLU_1046299_0_0_1"/>
<dbReference type="EMBL" id="KN832301">
    <property type="protein sequence ID" value="KIN92915.1"/>
    <property type="molecule type" value="Genomic_DNA"/>
</dbReference>
<gene>
    <name evidence="1" type="ORF">M404DRAFT_172322</name>
</gene>
<reference evidence="1 2" key="1">
    <citation type="submission" date="2014-04" db="EMBL/GenBank/DDBJ databases">
        <authorList>
            <consortium name="DOE Joint Genome Institute"/>
            <person name="Kuo A."/>
            <person name="Kohler A."/>
            <person name="Costa M.D."/>
            <person name="Nagy L.G."/>
            <person name="Floudas D."/>
            <person name="Copeland A."/>
            <person name="Barry K.W."/>
            <person name="Cichocki N."/>
            <person name="Veneault-Fourrey C."/>
            <person name="LaButti K."/>
            <person name="Lindquist E.A."/>
            <person name="Lipzen A."/>
            <person name="Lundell T."/>
            <person name="Morin E."/>
            <person name="Murat C."/>
            <person name="Sun H."/>
            <person name="Tunlid A."/>
            <person name="Henrissat B."/>
            <person name="Grigoriev I.V."/>
            <person name="Hibbett D.S."/>
            <person name="Martin F."/>
            <person name="Nordberg H.P."/>
            <person name="Cantor M.N."/>
            <person name="Hua S.X."/>
        </authorList>
    </citation>
    <scope>NUCLEOTIDE SEQUENCE [LARGE SCALE GENOMIC DNA]</scope>
    <source>
        <strain evidence="1 2">Marx 270</strain>
    </source>
</reference>
<proteinExistence type="predicted"/>
<organism evidence="1 2">
    <name type="scientific">Pisolithus tinctorius Marx 270</name>
    <dbReference type="NCBI Taxonomy" id="870435"/>
    <lineage>
        <taxon>Eukaryota</taxon>
        <taxon>Fungi</taxon>
        <taxon>Dikarya</taxon>
        <taxon>Basidiomycota</taxon>
        <taxon>Agaricomycotina</taxon>
        <taxon>Agaricomycetes</taxon>
        <taxon>Agaricomycetidae</taxon>
        <taxon>Boletales</taxon>
        <taxon>Sclerodermatineae</taxon>
        <taxon>Pisolithaceae</taxon>
        <taxon>Pisolithus</taxon>
    </lineage>
</organism>
<accession>A0A0C3NAI5</accession>
<reference evidence="2" key="2">
    <citation type="submission" date="2015-01" db="EMBL/GenBank/DDBJ databases">
        <title>Evolutionary Origins and Diversification of the Mycorrhizal Mutualists.</title>
        <authorList>
            <consortium name="DOE Joint Genome Institute"/>
            <consortium name="Mycorrhizal Genomics Consortium"/>
            <person name="Kohler A."/>
            <person name="Kuo A."/>
            <person name="Nagy L.G."/>
            <person name="Floudas D."/>
            <person name="Copeland A."/>
            <person name="Barry K.W."/>
            <person name="Cichocki N."/>
            <person name="Veneault-Fourrey C."/>
            <person name="LaButti K."/>
            <person name="Lindquist E.A."/>
            <person name="Lipzen A."/>
            <person name="Lundell T."/>
            <person name="Morin E."/>
            <person name="Murat C."/>
            <person name="Riley R."/>
            <person name="Ohm R."/>
            <person name="Sun H."/>
            <person name="Tunlid A."/>
            <person name="Henrissat B."/>
            <person name="Grigoriev I.V."/>
            <person name="Hibbett D.S."/>
            <person name="Martin F."/>
        </authorList>
    </citation>
    <scope>NUCLEOTIDE SEQUENCE [LARGE SCALE GENOMIC DNA]</scope>
    <source>
        <strain evidence="2">Marx 270</strain>
    </source>
</reference>
<evidence type="ECO:0000313" key="1">
    <source>
        <dbReference type="EMBL" id="KIN92915.1"/>
    </source>
</evidence>
<protein>
    <submittedName>
        <fullName evidence="1">Uncharacterized protein</fullName>
    </submittedName>
</protein>
<sequence>MLRVEYNSLKKKLNAKEERAKCKGCSIRQHGLMTSAESRQRIAEEDARKAAKKQQTEAMQSCRQEKEAAVQAQRDVMDGTEIYRGSLNMKTKTELETIALVLSFPQSNIIGTKVTLLSMIRTHLKDNPNLQNNGRFSGLFPPHSCVANSESGPLVPGMFCALPYSESLTQLQLIILDASLECSMQPTSAFPPLETPSCVHPNQLAGSSSSARHHGYLHTESAYVPELVGNTAGYLAYPSTSNGANEQHQSSTSCLSSYNGSIDYLP</sequence>
<name>A0A0C3NAI5_PISTI</name>
<dbReference type="AlphaFoldDB" id="A0A0C3NAI5"/>
<dbReference type="OrthoDB" id="2693441at2759"/>
<keyword evidence="2" id="KW-1185">Reference proteome</keyword>
<evidence type="ECO:0000313" key="2">
    <source>
        <dbReference type="Proteomes" id="UP000054217"/>
    </source>
</evidence>
<dbReference type="InParanoid" id="A0A0C3NAI5"/>
<dbReference type="Proteomes" id="UP000054217">
    <property type="component" value="Unassembled WGS sequence"/>
</dbReference>